<dbReference type="Pfam" id="PF26549">
    <property type="entry name" value="Tricorn_N"/>
    <property type="match status" value="1"/>
</dbReference>
<dbReference type="PIRSF" id="PIRSF036421">
    <property type="entry name" value="Tricorn_protease"/>
    <property type="match status" value="1"/>
</dbReference>
<dbReference type="Pfam" id="PF03572">
    <property type="entry name" value="Peptidase_S41"/>
    <property type="match status" value="1"/>
</dbReference>
<evidence type="ECO:0000313" key="16">
    <source>
        <dbReference type="Proteomes" id="UP000565205"/>
    </source>
</evidence>
<reference evidence="14 16" key="1">
    <citation type="submission" date="2020-06" db="EMBL/GenBank/DDBJ databases">
        <title>Description of novel acetic acid bacteria.</title>
        <authorList>
            <person name="Sombolestani A."/>
        </authorList>
    </citation>
    <scope>NUCLEOTIDE SEQUENCE [LARGE SCALE GENOMIC DNA]</scope>
    <source>
        <strain evidence="14 16">LMG 26838</strain>
    </source>
</reference>
<keyword evidence="11" id="KW-0732">Signal</keyword>
<dbReference type="RefSeq" id="WP_176621867.1">
    <property type="nucleotide sequence ID" value="NZ_JABXXQ010000015.1"/>
</dbReference>
<evidence type="ECO:0000313" key="14">
    <source>
        <dbReference type="EMBL" id="NVN29138.1"/>
    </source>
</evidence>
<comment type="subcellular location">
    <subcellularLocation>
        <location evidence="1 7">Cytoplasm</location>
    </subcellularLocation>
</comment>
<feature type="region of interest" description="Disordered" evidence="10">
    <location>
        <begin position="1091"/>
        <end position="1118"/>
    </location>
</feature>
<dbReference type="Proteomes" id="UP000565205">
    <property type="component" value="Unassembled WGS sequence"/>
</dbReference>
<comment type="caution">
    <text evidence="13">The sequence shown here is derived from an EMBL/GenBank/DDBJ whole genome shotgun (WGS) entry which is preliminary data.</text>
</comment>
<evidence type="ECO:0000256" key="11">
    <source>
        <dbReference type="SAM" id="SignalP"/>
    </source>
</evidence>
<comment type="function">
    <text evidence="7">Degrades oligopeptides.</text>
</comment>
<dbReference type="InterPro" id="IPR036034">
    <property type="entry name" value="PDZ_sf"/>
</dbReference>
<name>A0A839V079_9PROT</name>
<accession>A0A839V079</accession>
<dbReference type="SUPFAM" id="SSF52096">
    <property type="entry name" value="ClpP/crotonase"/>
    <property type="match status" value="1"/>
</dbReference>
<sequence length="1118" mass="122754">MRRLLLLSTLLAFASGWAAPAHAAEAGDGHTLTRFPTLHGGTIVFAAHGNLWQVARAGGVAQRLTADTGEDVMPRFSPDGKWIAFTASYDGNGDVYVIPAGGGAARRLTFHSDVTPKAPDRWGPNNMVLGWTPDSTKIEFLSRRMAWNDSYMRPFEVPLAGGLPGPMTLDRGGLMSWAPDGHTIAYTRIMRDFRIWKRYDGGMSQDVYTYDFNTKKLDRITDFAGTDTAPMWYGNRIYFLSDRDANRRANIWCYDLGTKQFREITHFTDYDIDFPSISGPGGDDAGIVFQQGGSLYVIDLPSETLHKVDVRVPDDGTRTMTRTVKTAKYVTETDTSQTLDYAISPNGKRAALVARGDLYTLPAEHGATRNLTDSSGAFEDHPSWSPDGKTIAYTTDASGERQIAVRPAEGGAEKLLTHFSAGFFYKPVFSPDGSKLAFSDNEHRLWIVPVSGGDPKAVAHDPYSEIHDQNWSPDGRWLAWSQLGPNQQRTIWLYDSTTGHAEPAADPMNSNWSPVFSPDGRYLWFISNRHENPAASDRDFDFTDAKSNGLYLATLSADTPSPFAPRSDEGTVGNDAKPGHDDGKWHPGNGPAVHLTTDGLMSRATALPGTEGANILGIDARGSKLYWQTAGVTGFEGPLPGEKSTLHVYDLADRKTETVIDALDSYEISADGSAILFKHDDDWTITEAKPKGEAHKLSLDAMVAQVTPPAEWAEMFEDAWRLERDFFYSTKYNGVNWQGVHDAYAKLEPLVGSRGDLTYVLGQMQGEMGNSHTYAGGGDDLDPTPHVATVLLGVDYALDAASGRYQFARIYPGDNTRPAYRSPLTEPGINVHPGDYLLAVNGHELKAPTNPYSLFVGLEGPVTITVAAQATGARRDITVDPLKSELNVRELDWIDTKRRTVDRLSGGRVAYIYMSDMESLGLEQFMRQFYPQTDKRALLMDDRFNGGGFVDQLVLERLRRVLVGMSTNRQRIAAPIPQLLIDGPKVALLNHYSASDGDIFPFFFRKYGLGKLIGTRSWGGVRGIRGYWGLLDGGYITVPEDSLYGLGSEWVMENHGVDPDITVEDTPDAMLSGHDPQLARGVSELLDELKSRPASLPPAPPLLPAYPPADQNQGAGVN</sequence>
<reference evidence="13 15" key="2">
    <citation type="submission" date="2020-08" db="EMBL/GenBank/DDBJ databases">
        <title>Genomic Encyclopedia of Type Strains, Phase III (KMG-III): the genomes of soil and plant-associated and newly described type strains.</title>
        <authorList>
            <person name="Whitman W."/>
        </authorList>
    </citation>
    <scope>NUCLEOTIDE SEQUENCE [LARGE SCALE GENOMIC DNA]</scope>
    <source>
        <strain evidence="13 15">CECT 8088</strain>
    </source>
</reference>
<dbReference type="CDD" id="cd07562">
    <property type="entry name" value="Peptidase_S41_TRI"/>
    <property type="match status" value="1"/>
</dbReference>
<dbReference type="InterPro" id="IPR029045">
    <property type="entry name" value="ClpP/crotonase-like_dom_sf"/>
</dbReference>
<evidence type="ECO:0000256" key="2">
    <source>
        <dbReference type="ARBA" id="ARBA00008524"/>
    </source>
</evidence>
<dbReference type="EC" id="3.4.21.-" evidence="7"/>
<evidence type="ECO:0000256" key="6">
    <source>
        <dbReference type="ARBA" id="ARBA00022825"/>
    </source>
</evidence>
<dbReference type="Pfam" id="PF14685">
    <property type="entry name" value="PDZ_Tricorn"/>
    <property type="match status" value="1"/>
</dbReference>
<evidence type="ECO:0000256" key="9">
    <source>
        <dbReference type="PIRSR" id="PIRSR036421-3"/>
    </source>
</evidence>
<evidence type="ECO:0000256" key="7">
    <source>
        <dbReference type="PIRNR" id="PIRNR036421"/>
    </source>
</evidence>
<evidence type="ECO:0000313" key="13">
    <source>
        <dbReference type="EMBL" id="MBB3173800.1"/>
    </source>
</evidence>
<evidence type="ECO:0000259" key="12">
    <source>
        <dbReference type="SMART" id="SM00245"/>
    </source>
</evidence>
<keyword evidence="5 7" id="KW-0378">Hydrolase</keyword>
<dbReference type="InterPro" id="IPR029414">
    <property type="entry name" value="Tricorn_PDZ"/>
</dbReference>
<protein>
    <recommendedName>
        <fullName evidence="7">Tricorn protease homolog</fullName>
        <ecNumber evidence="7">3.4.21.-</ecNumber>
    </recommendedName>
</protein>
<dbReference type="AlphaFoldDB" id="A0A839V079"/>
<dbReference type="Pfam" id="PF14684">
    <property type="entry name" value="Tricorn_C1"/>
    <property type="match status" value="1"/>
</dbReference>
<dbReference type="InterPro" id="IPR005151">
    <property type="entry name" value="Tail-specific_protease"/>
</dbReference>
<feature type="domain" description="Tail specific protease" evidence="12">
    <location>
        <begin position="874"/>
        <end position="1064"/>
    </location>
</feature>
<dbReference type="GO" id="GO:0008236">
    <property type="term" value="F:serine-type peptidase activity"/>
    <property type="evidence" value="ECO:0007669"/>
    <property type="project" value="UniProtKB-UniRule"/>
</dbReference>
<evidence type="ECO:0000256" key="8">
    <source>
        <dbReference type="PIRSR" id="PIRSR036421-1"/>
    </source>
</evidence>
<dbReference type="Gene3D" id="2.120.10.60">
    <property type="entry name" value="Tricorn protease N-terminal domain"/>
    <property type="match status" value="1"/>
</dbReference>
<dbReference type="Gene3D" id="2.130.10.10">
    <property type="entry name" value="YVTN repeat-like/Quinoprotein amine dehydrogenase"/>
    <property type="match status" value="1"/>
</dbReference>
<evidence type="ECO:0000256" key="4">
    <source>
        <dbReference type="ARBA" id="ARBA00022670"/>
    </source>
</evidence>
<keyword evidence="4 7" id="KW-0645">Protease</keyword>
<keyword evidence="15" id="KW-1185">Reference proteome</keyword>
<dbReference type="EMBL" id="JABXXQ010000015">
    <property type="protein sequence ID" value="NVN29138.1"/>
    <property type="molecule type" value="Genomic_DNA"/>
</dbReference>
<evidence type="ECO:0000256" key="3">
    <source>
        <dbReference type="ARBA" id="ARBA00022490"/>
    </source>
</evidence>
<feature type="chain" id="PRO_5033643862" description="Tricorn protease homolog" evidence="11">
    <location>
        <begin position="24"/>
        <end position="1118"/>
    </location>
</feature>
<proteinExistence type="inferred from homology"/>
<dbReference type="SMART" id="SM00245">
    <property type="entry name" value="TSPc"/>
    <property type="match status" value="1"/>
</dbReference>
<dbReference type="InterPro" id="IPR015943">
    <property type="entry name" value="WD40/YVTN_repeat-like_dom_sf"/>
</dbReference>
<feature type="active site" description="Charge relay system" evidence="8">
    <location>
        <position position="772"/>
    </location>
</feature>
<comment type="similarity">
    <text evidence="2 7">Belongs to the peptidase S41B family.</text>
</comment>
<dbReference type="SUPFAM" id="SSF69304">
    <property type="entry name" value="Tricorn protease N-terminal domain"/>
    <property type="match status" value="3"/>
</dbReference>
<dbReference type="SUPFAM" id="SSF50156">
    <property type="entry name" value="PDZ domain-like"/>
    <property type="match status" value="1"/>
</dbReference>
<keyword evidence="3 7" id="KW-0963">Cytoplasm</keyword>
<organism evidence="13 15">
    <name type="scientific">Endobacter medicaginis</name>
    <dbReference type="NCBI Taxonomy" id="1181271"/>
    <lineage>
        <taxon>Bacteria</taxon>
        <taxon>Pseudomonadati</taxon>
        <taxon>Pseudomonadota</taxon>
        <taxon>Alphaproteobacteria</taxon>
        <taxon>Acetobacterales</taxon>
        <taxon>Acetobacteraceae</taxon>
        <taxon>Endobacter</taxon>
    </lineage>
</organism>
<dbReference type="InterPro" id="IPR012393">
    <property type="entry name" value="Tricorn_protease"/>
</dbReference>
<evidence type="ECO:0000313" key="15">
    <source>
        <dbReference type="Proteomes" id="UP000557688"/>
    </source>
</evidence>
<dbReference type="Gene3D" id="3.90.226.10">
    <property type="entry name" value="2-enoyl-CoA Hydratase, Chain A, domain 1"/>
    <property type="match status" value="1"/>
</dbReference>
<dbReference type="Pfam" id="PF26550">
    <property type="entry name" value="Tricorn_2nd"/>
    <property type="match status" value="1"/>
</dbReference>
<feature type="active site" description="Charge relay system" evidence="8">
    <location>
        <position position="1053"/>
    </location>
</feature>
<feature type="site" description="Transition state stabilizer; via amide nitrogen" evidence="9">
    <location>
        <position position="996"/>
    </location>
</feature>
<dbReference type="Proteomes" id="UP000557688">
    <property type="component" value="Unassembled WGS sequence"/>
</dbReference>
<dbReference type="PANTHER" id="PTHR43253:SF1">
    <property type="entry name" value="TRICORN PROTEASE HOMOLOG 2-RELATED"/>
    <property type="match status" value="1"/>
</dbReference>
<evidence type="ECO:0000256" key="10">
    <source>
        <dbReference type="SAM" id="MobiDB-lite"/>
    </source>
</evidence>
<feature type="active site" description="Nucleophile" evidence="8">
    <location>
        <position position="995"/>
    </location>
</feature>
<dbReference type="Gene3D" id="3.30.750.44">
    <property type="match status" value="1"/>
</dbReference>
<dbReference type="GO" id="GO:0006508">
    <property type="term" value="P:proteolysis"/>
    <property type="evidence" value="ECO:0007669"/>
    <property type="project" value="UniProtKB-UniRule"/>
</dbReference>
<feature type="compositionally biased region" description="Pro residues" evidence="10">
    <location>
        <begin position="1095"/>
        <end position="1107"/>
    </location>
</feature>
<evidence type="ECO:0000256" key="5">
    <source>
        <dbReference type="ARBA" id="ARBA00022801"/>
    </source>
</evidence>
<dbReference type="GO" id="GO:0005737">
    <property type="term" value="C:cytoplasm"/>
    <property type="evidence" value="ECO:0007669"/>
    <property type="project" value="UniProtKB-SubCell"/>
</dbReference>
<dbReference type="Gene3D" id="2.30.42.10">
    <property type="match status" value="1"/>
</dbReference>
<dbReference type="EMBL" id="JACHXV010000005">
    <property type="protein sequence ID" value="MBB3173800.1"/>
    <property type="molecule type" value="Genomic_DNA"/>
</dbReference>
<evidence type="ECO:0000256" key="1">
    <source>
        <dbReference type="ARBA" id="ARBA00004496"/>
    </source>
</evidence>
<dbReference type="InterPro" id="IPR028204">
    <property type="entry name" value="Tricorn_C1"/>
</dbReference>
<feature type="region of interest" description="Disordered" evidence="10">
    <location>
        <begin position="557"/>
        <end position="587"/>
    </location>
</feature>
<keyword evidence="6 7" id="KW-0720">Serine protease</keyword>
<feature type="signal peptide" evidence="11">
    <location>
        <begin position="1"/>
        <end position="23"/>
    </location>
</feature>
<dbReference type="PANTHER" id="PTHR43253">
    <property type="entry name" value="TRICORN PROTEASE HOMOLOG 2-RELATED"/>
    <property type="match status" value="1"/>
</dbReference>
<gene>
    <name evidence="13" type="ORF">FHR90_001632</name>
    <name evidence="14" type="ORF">HUK83_02110</name>
</gene>